<evidence type="ECO:0000313" key="1">
    <source>
        <dbReference type="EMBL" id="CAA7409395.1"/>
    </source>
</evidence>
<dbReference type="Proteomes" id="UP000663760">
    <property type="component" value="Chromosome 16"/>
</dbReference>
<accession>A0A7I8LJE8</accession>
<proteinExistence type="predicted"/>
<gene>
    <name evidence="1" type="ORF">SI8410_16020073</name>
</gene>
<dbReference type="AlphaFoldDB" id="A0A7I8LJE8"/>
<name>A0A7I8LJE8_SPIIN</name>
<evidence type="ECO:0000313" key="2">
    <source>
        <dbReference type="Proteomes" id="UP000663760"/>
    </source>
</evidence>
<dbReference type="EMBL" id="LR746279">
    <property type="protein sequence ID" value="CAA7409395.1"/>
    <property type="molecule type" value="Genomic_DNA"/>
</dbReference>
<sequence length="85" mass="9032">MPKSETSPFKCSSRRTLLGFRSWLSKLPFCIRGRTRALKSGPLQAPVSGQLELLQAGAVGERREESAQICVGFAINGNGAPVSGA</sequence>
<reference evidence="1" key="1">
    <citation type="submission" date="2020-02" db="EMBL/GenBank/DDBJ databases">
        <authorList>
            <person name="Scholz U."/>
            <person name="Mascher M."/>
            <person name="Fiebig A."/>
        </authorList>
    </citation>
    <scope>NUCLEOTIDE SEQUENCE</scope>
</reference>
<organism evidence="1 2">
    <name type="scientific">Spirodela intermedia</name>
    <name type="common">Intermediate duckweed</name>
    <dbReference type="NCBI Taxonomy" id="51605"/>
    <lineage>
        <taxon>Eukaryota</taxon>
        <taxon>Viridiplantae</taxon>
        <taxon>Streptophyta</taxon>
        <taxon>Embryophyta</taxon>
        <taxon>Tracheophyta</taxon>
        <taxon>Spermatophyta</taxon>
        <taxon>Magnoliopsida</taxon>
        <taxon>Liliopsida</taxon>
        <taxon>Araceae</taxon>
        <taxon>Lemnoideae</taxon>
        <taxon>Spirodela</taxon>
    </lineage>
</organism>
<protein>
    <submittedName>
        <fullName evidence="1">Uncharacterized protein</fullName>
    </submittedName>
</protein>
<keyword evidence="2" id="KW-1185">Reference proteome</keyword>